<evidence type="ECO:0000259" key="8">
    <source>
        <dbReference type="Pfam" id="PF00889"/>
    </source>
</evidence>
<keyword evidence="5" id="KW-0963">Cytoplasm</keyword>
<feature type="domain" description="Translation elongation factor EFTs/EF1B dimerisation" evidence="8">
    <location>
        <begin position="71"/>
        <end position="287"/>
    </location>
</feature>
<dbReference type="PANTHER" id="PTHR11741:SF0">
    <property type="entry name" value="ELONGATION FACTOR TS, MITOCHONDRIAL"/>
    <property type="match status" value="1"/>
</dbReference>
<dbReference type="HAMAP" id="MF_00050">
    <property type="entry name" value="EF_Ts"/>
    <property type="match status" value="1"/>
</dbReference>
<evidence type="ECO:0000256" key="3">
    <source>
        <dbReference type="ARBA" id="ARBA00022768"/>
    </source>
</evidence>
<accession>A0ABN1ER45</accession>
<dbReference type="InterPro" id="IPR036402">
    <property type="entry name" value="EF-Ts_dimer_sf"/>
</dbReference>
<dbReference type="NCBIfam" id="TIGR00116">
    <property type="entry name" value="tsf"/>
    <property type="match status" value="1"/>
</dbReference>
<dbReference type="InterPro" id="IPR009060">
    <property type="entry name" value="UBA-like_sf"/>
</dbReference>
<dbReference type="PROSITE" id="PS01126">
    <property type="entry name" value="EF_TS_1"/>
    <property type="match status" value="1"/>
</dbReference>
<keyword evidence="3 5" id="KW-0251">Elongation factor</keyword>
<dbReference type="RefSeq" id="WP_166934327.1">
    <property type="nucleotide sequence ID" value="NZ_BAAADD010000005.1"/>
</dbReference>
<dbReference type="GO" id="GO:0003746">
    <property type="term" value="F:translation elongation factor activity"/>
    <property type="evidence" value="ECO:0007669"/>
    <property type="project" value="UniProtKB-KW"/>
</dbReference>
<dbReference type="Pfam" id="PF00889">
    <property type="entry name" value="EF_TS"/>
    <property type="match status" value="1"/>
</dbReference>
<dbReference type="Gene3D" id="3.30.479.20">
    <property type="entry name" value="Elongation factor Ts, dimerisation domain"/>
    <property type="match status" value="2"/>
</dbReference>
<evidence type="ECO:0000313" key="9">
    <source>
        <dbReference type="EMBL" id="GAA0572213.1"/>
    </source>
</evidence>
<reference evidence="9 10" key="1">
    <citation type="journal article" date="2019" name="Int. J. Syst. Evol. Microbiol.">
        <title>The Global Catalogue of Microorganisms (GCM) 10K type strain sequencing project: providing services to taxonomists for standard genome sequencing and annotation.</title>
        <authorList>
            <consortium name="The Broad Institute Genomics Platform"/>
            <consortium name="The Broad Institute Genome Sequencing Center for Infectious Disease"/>
            <person name="Wu L."/>
            <person name="Ma J."/>
        </authorList>
    </citation>
    <scope>NUCLEOTIDE SEQUENCE [LARGE SCALE GENOMIC DNA]</scope>
    <source>
        <strain evidence="9 10">JCM 15089</strain>
    </source>
</reference>
<dbReference type="PANTHER" id="PTHR11741">
    <property type="entry name" value="ELONGATION FACTOR TS"/>
    <property type="match status" value="1"/>
</dbReference>
<name>A0ABN1ER45_9PROT</name>
<evidence type="ECO:0000256" key="5">
    <source>
        <dbReference type="HAMAP-Rule" id="MF_00050"/>
    </source>
</evidence>
<evidence type="ECO:0000256" key="4">
    <source>
        <dbReference type="ARBA" id="ARBA00022917"/>
    </source>
</evidence>
<comment type="similarity">
    <text evidence="1 5 6">Belongs to the EF-Ts family.</text>
</comment>
<keyword evidence="4 5" id="KW-0648">Protein biosynthesis</keyword>
<evidence type="ECO:0000256" key="7">
    <source>
        <dbReference type="RuleBase" id="RU000643"/>
    </source>
</evidence>
<sequence length="306" mass="32042">MAEITASLVKSLRDQTGAGMMECKKALTATSGDLAAAEDWLRKNGALKAAKKATRTAAEGLIGLAVEGGKGVAVEVNAETDFVARNDEFKAFVTNVAKLALTNGQSLETLLDAKLGDASVKDTLTALIAKIGENMAVRRVASVEADVVASYVHNAVSPELGKIGVLVALKSTADKEKLAALGKQIAMHVAAASPIALDEASIPAEVVAHEKSVQAEIMAKKAVGKPANIVEKMLEGAMRKYYEEVCLLDQVFVVDQKSKISAVLEAAGKEFGAPVSIAAFLRFQVGEGIEKRSDDFADEVAKMAGN</sequence>
<feature type="region of interest" description="Involved in Mg(2+) ion dislocation from EF-Tu" evidence="5">
    <location>
        <begin position="80"/>
        <end position="83"/>
    </location>
</feature>
<dbReference type="EMBL" id="BAAADD010000005">
    <property type="protein sequence ID" value="GAA0572213.1"/>
    <property type="molecule type" value="Genomic_DNA"/>
</dbReference>
<dbReference type="Gene3D" id="1.10.8.10">
    <property type="entry name" value="DNA helicase RuvA subunit, C-terminal domain"/>
    <property type="match status" value="1"/>
</dbReference>
<evidence type="ECO:0000256" key="1">
    <source>
        <dbReference type="ARBA" id="ARBA00005532"/>
    </source>
</evidence>
<evidence type="ECO:0000313" key="10">
    <source>
        <dbReference type="Proteomes" id="UP001499951"/>
    </source>
</evidence>
<dbReference type="Gene3D" id="1.10.286.20">
    <property type="match status" value="1"/>
</dbReference>
<comment type="subcellular location">
    <subcellularLocation>
        <location evidence="5 7">Cytoplasm</location>
    </subcellularLocation>
</comment>
<dbReference type="InterPro" id="IPR014039">
    <property type="entry name" value="Transl_elong_EFTs/EF1B_dimer"/>
</dbReference>
<keyword evidence="10" id="KW-1185">Reference proteome</keyword>
<comment type="caution">
    <text evidence="9">The sequence shown here is derived from an EMBL/GenBank/DDBJ whole genome shotgun (WGS) entry which is preliminary data.</text>
</comment>
<comment type="function">
    <text evidence="5 6">Associates with the EF-Tu.GDP complex and induces the exchange of GDP to GTP. It remains bound to the aminoacyl-tRNA.EF-Tu.GTP complex up to the GTP hydrolysis stage on the ribosome.</text>
</comment>
<dbReference type="SUPFAM" id="SSF54713">
    <property type="entry name" value="Elongation factor Ts (EF-Ts), dimerisation domain"/>
    <property type="match status" value="2"/>
</dbReference>
<organism evidence="9 10">
    <name type="scientific">Rhizomicrobium electricum</name>
    <dbReference type="NCBI Taxonomy" id="480070"/>
    <lineage>
        <taxon>Bacteria</taxon>
        <taxon>Pseudomonadati</taxon>
        <taxon>Pseudomonadota</taxon>
        <taxon>Alphaproteobacteria</taxon>
        <taxon>Micropepsales</taxon>
        <taxon>Micropepsaceae</taxon>
        <taxon>Rhizomicrobium</taxon>
    </lineage>
</organism>
<dbReference type="SUPFAM" id="SSF46934">
    <property type="entry name" value="UBA-like"/>
    <property type="match status" value="1"/>
</dbReference>
<dbReference type="Proteomes" id="UP001499951">
    <property type="component" value="Unassembled WGS sequence"/>
</dbReference>
<evidence type="ECO:0000256" key="6">
    <source>
        <dbReference type="RuleBase" id="RU000642"/>
    </source>
</evidence>
<protein>
    <recommendedName>
        <fullName evidence="2 5">Elongation factor Ts</fullName>
        <shortName evidence="5">EF-Ts</shortName>
    </recommendedName>
</protein>
<proteinExistence type="inferred from homology"/>
<gene>
    <name evidence="5 9" type="primary">tsf</name>
    <name evidence="9" type="ORF">GCM10008942_21150</name>
</gene>
<evidence type="ECO:0000256" key="2">
    <source>
        <dbReference type="ARBA" id="ARBA00016956"/>
    </source>
</evidence>
<dbReference type="InterPro" id="IPR001816">
    <property type="entry name" value="Transl_elong_EFTs/EF1B"/>
</dbReference>
<dbReference type="CDD" id="cd14275">
    <property type="entry name" value="UBA_EF-Ts"/>
    <property type="match status" value="1"/>
</dbReference>
<dbReference type="InterPro" id="IPR018101">
    <property type="entry name" value="Transl_elong_Ts_CS"/>
</dbReference>
<dbReference type="PROSITE" id="PS01127">
    <property type="entry name" value="EF_TS_2"/>
    <property type="match status" value="1"/>
</dbReference>